<dbReference type="Pfam" id="PF01138">
    <property type="entry name" value="RNase_PH"/>
    <property type="match status" value="1"/>
</dbReference>
<evidence type="ECO:0000256" key="8">
    <source>
        <dbReference type="ARBA" id="ARBA00023242"/>
    </source>
</evidence>
<sequence length="239" mass="26237">MADEFRTAQPKEYYRKFLEKDVRPDNRELGEFRPTVLNIGSISTAEGSALIKLGNTTVICGVKGELAEPKTETPKEGYIVPNVELSALCSPQFRPGPPSEQAQVLSQFVADVIKNLGNWCGCSALKNTALPTVTVDEETKKVETDFKQQNMLHLSCCPISSTCAVFDDTVLLVDPTSEEQTLATGIVTVVTDGKNICCLDKPGGSPLTDSQMRTCIERAFQRHREACKLMEDTLCSIDR</sequence>
<evidence type="ECO:0000256" key="3">
    <source>
        <dbReference type="ARBA" id="ARBA00006678"/>
    </source>
</evidence>
<protein>
    <recommendedName>
        <fullName evidence="9">Ribosomal RNA-processing protein 43</fullName>
    </recommendedName>
</protein>
<dbReference type="InterPro" id="IPR027408">
    <property type="entry name" value="PNPase/RNase_PH_dom_sf"/>
</dbReference>
<dbReference type="PANTHER" id="PTHR11097:SF9">
    <property type="entry name" value="EXOSOME COMPLEX COMPONENT RRP43"/>
    <property type="match status" value="1"/>
</dbReference>
<dbReference type="GO" id="GO:0005737">
    <property type="term" value="C:cytoplasm"/>
    <property type="evidence" value="ECO:0007669"/>
    <property type="project" value="UniProtKB-SubCell"/>
</dbReference>
<keyword evidence="7" id="KW-0694">RNA-binding</keyword>
<dbReference type="GO" id="GO:0000178">
    <property type="term" value="C:exosome (RNase complex)"/>
    <property type="evidence" value="ECO:0007669"/>
    <property type="project" value="UniProtKB-KW"/>
</dbReference>
<evidence type="ECO:0000313" key="12">
    <source>
        <dbReference type="EMBL" id="KAK7503915.1"/>
    </source>
</evidence>
<keyword evidence="4" id="KW-0963">Cytoplasm</keyword>
<keyword evidence="6" id="KW-0271">Exosome</keyword>
<dbReference type="SUPFAM" id="SSF55666">
    <property type="entry name" value="Ribonuclease PH domain 2-like"/>
    <property type="match status" value="1"/>
</dbReference>
<keyword evidence="8" id="KW-0539">Nucleus</keyword>
<evidence type="ECO:0000259" key="10">
    <source>
        <dbReference type="Pfam" id="PF01138"/>
    </source>
</evidence>
<evidence type="ECO:0000256" key="2">
    <source>
        <dbReference type="ARBA" id="ARBA00004604"/>
    </source>
</evidence>
<evidence type="ECO:0000256" key="1">
    <source>
        <dbReference type="ARBA" id="ARBA00004496"/>
    </source>
</evidence>
<feature type="domain" description="Exoribonuclease phosphorolytic" evidence="10">
    <location>
        <begin position="31"/>
        <end position="117"/>
    </location>
</feature>
<dbReference type="CDD" id="cd11369">
    <property type="entry name" value="RNase_PH_RRP43"/>
    <property type="match status" value="1"/>
</dbReference>
<dbReference type="Gene3D" id="3.30.230.70">
    <property type="entry name" value="GHMP Kinase, N-terminal domain"/>
    <property type="match status" value="2"/>
</dbReference>
<organism evidence="12 13">
    <name type="scientific">Batillaria attramentaria</name>
    <dbReference type="NCBI Taxonomy" id="370345"/>
    <lineage>
        <taxon>Eukaryota</taxon>
        <taxon>Metazoa</taxon>
        <taxon>Spiralia</taxon>
        <taxon>Lophotrochozoa</taxon>
        <taxon>Mollusca</taxon>
        <taxon>Gastropoda</taxon>
        <taxon>Caenogastropoda</taxon>
        <taxon>Sorbeoconcha</taxon>
        <taxon>Cerithioidea</taxon>
        <taxon>Batillariidae</taxon>
        <taxon>Batillaria</taxon>
    </lineage>
</organism>
<dbReference type="Proteomes" id="UP001519460">
    <property type="component" value="Unassembled WGS sequence"/>
</dbReference>
<dbReference type="Pfam" id="PF03725">
    <property type="entry name" value="RNase_PH_C"/>
    <property type="match status" value="1"/>
</dbReference>
<evidence type="ECO:0000256" key="4">
    <source>
        <dbReference type="ARBA" id="ARBA00022490"/>
    </source>
</evidence>
<dbReference type="GO" id="GO:0003723">
    <property type="term" value="F:RNA binding"/>
    <property type="evidence" value="ECO:0007669"/>
    <property type="project" value="UniProtKB-KW"/>
</dbReference>
<comment type="caution">
    <text evidence="12">The sequence shown here is derived from an EMBL/GenBank/DDBJ whole genome shotgun (WGS) entry which is preliminary data.</text>
</comment>
<comment type="similarity">
    <text evidence="3">Belongs to the RNase PH family.</text>
</comment>
<keyword evidence="5" id="KW-0698">rRNA processing</keyword>
<dbReference type="InterPro" id="IPR015847">
    <property type="entry name" value="ExoRNase_PH_dom2"/>
</dbReference>
<proteinExistence type="inferred from homology"/>
<dbReference type="GO" id="GO:0005730">
    <property type="term" value="C:nucleolus"/>
    <property type="evidence" value="ECO:0007669"/>
    <property type="project" value="UniProtKB-SubCell"/>
</dbReference>
<dbReference type="InterPro" id="IPR050590">
    <property type="entry name" value="Exosome_comp_Rrp42_subfam"/>
</dbReference>
<comment type="subcellular location">
    <subcellularLocation>
        <location evidence="1">Cytoplasm</location>
    </subcellularLocation>
    <subcellularLocation>
        <location evidence="2">Nucleus</location>
        <location evidence="2">Nucleolus</location>
    </subcellularLocation>
</comment>
<evidence type="ECO:0000313" key="13">
    <source>
        <dbReference type="Proteomes" id="UP001519460"/>
    </source>
</evidence>
<feature type="domain" description="Exoribonuclease phosphorolytic" evidence="11">
    <location>
        <begin position="158"/>
        <end position="221"/>
    </location>
</feature>
<evidence type="ECO:0000256" key="9">
    <source>
        <dbReference type="ARBA" id="ARBA00030617"/>
    </source>
</evidence>
<dbReference type="InterPro" id="IPR033196">
    <property type="entry name" value="Rrp43"/>
</dbReference>
<evidence type="ECO:0000259" key="11">
    <source>
        <dbReference type="Pfam" id="PF03725"/>
    </source>
</evidence>
<gene>
    <name evidence="12" type="ORF">BaRGS_00005038</name>
</gene>
<dbReference type="InterPro" id="IPR001247">
    <property type="entry name" value="ExoRNase_PH_dom1"/>
</dbReference>
<dbReference type="SUPFAM" id="SSF54211">
    <property type="entry name" value="Ribosomal protein S5 domain 2-like"/>
    <property type="match status" value="1"/>
</dbReference>
<reference evidence="12 13" key="1">
    <citation type="journal article" date="2023" name="Sci. Data">
        <title>Genome assembly of the Korean intertidal mud-creeper Batillaria attramentaria.</title>
        <authorList>
            <person name="Patra A.K."/>
            <person name="Ho P.T."/>
            <person name="Jun S."/>
            <person name="Lee S.J."/>
            <person name="Kim Y."/>
            <person name="Won Y.J."/>
        </authorList>
    </citation>
    <scope>NUCLEOTIDE SEQUENCE [LARGE SCALE GENOMIC DNA]</scope>
    <source>
        <strain evidence="12">Wonlab-2016</strain>
    </source>
</reference>
<dbReference type="InterPro" id="IPR036345">
    <property type="entry name" value="ExoRNase_PH_dom2_sf"/>
</dbReference>
<evidence type="ECO:0000256" key="7">
    <source>
        <dbReference type="ARBA" id="ARBA00022884"/>
    </source>
</evidence>
<dbReference type="PANTHER" id="PTHR11097">
    <property type="entry name" value="EXOSOME COMPLEX EXONUCLEASE RIBOSOMAL RNA PROCESSING PROTEIN"/>
    <property type="match status" value="1"/>
</dbReference>
<evidence type="ECO:0000256" key="6">
    <source>
        <dbReference type="ARBA" id="ARBA00022835"/>
    </source>
</evidence>
<dbReference type="InterPro" id="IPR020568">
    <property type="entry name" value="Ribosomal_Su5_D2-typ_SF"/>
</dbReference>
<name>A0ABD0LWA3_9CAEN</name>
<evidence type="ECO:0000256" key="5">
    <source>
        <dbReference type="ARBA" id="ARBA00022552"/>
    </source>
</evidence>
<dbReference type="GO" id="GO:0006364">
    <property type="term" value="P:rRNA processing"/>
    <property type="evidence" value="ECO:0007669"/>
    <property type="project" value="UniProtKB-KW"/>
</dbReference>
<keyword evidence="13" id="KW-1185">Reference proteome</keyword>
<dbReference type="EMBL" id="JACVVK020000018">
    <property type="protein sequence ID" value="KAK7503915.1"/>
    <property type="molecule type" value="Genomic_DNA"/>
</dbReference>
<dbReference type="AlphaFoldDB" id="A0ABD0LWA3"/>
<accession>A0ABD0LWA3</accession>